<dbReference type="NCBIfam" id="TIGR00738">
    <property type="entry name" value="rrf2_super"/>
    <property type="match status" value="1"/>
</dbReference>
<dbReference type="Pfam" id="PF02082">
    <property type="entry name" value="Rrf2"/>
    <property type="match status" value="1"/>
</dbReference>
<dbReference type="InterPro" id="IPR036390">
    <property type="entry name" value="WH_DNA-bd_sf"/>
</dbReference>
<dbReference type="InterPro" id="IPR030489">
    <property type="entry name" value="TR_Rrf2-type_CS"/>
</dbReference>
<proteinExistence type="predicted"/>
<dbReference type="SUPFAM" id="SSF46785">
    <property type="entry name" value="Winged helix' DNA-binding domain"/>
    <property type="match status" value="1"/>
</dbReference>
<dbReference type="GO" id="GO:0005829">
    <property type="term" value="C:cytosol"/>
    <property type="evidence" value="ECO:0007669"/>
    <property type="project" value="TreeGrafter"/>
</dbReference>
<accession>A0A3B1CBU1</accession>
<dbReference type="InterPro" id="IPR036388">
    <property type="entry name" value="WH-like_DNA-bd_sf"/>
</dbReference>
<gene>
    <name evidence="1" type="ORF">MNBD_NITROSPINAE02-1475</name>
</gene>
<dbReference type="PANTHER" id="PTHR33221:SF15">
    <property type="entry name" value="HTH-TYPE TRANSCRIPTIONAL REGULATOR YWGB-RELATED"/>
    <property type="match status" value="1"/>
</dbReference>
<sequence>MRFSAKFEYALLALLYLKCEPDEEPVSGRVLSEKLSLPYRFLEQILSDLKKSGLVRSVRGYKGGYQFNRDPDTVSIFDIYEVTEGKMEPWDCSSQGEELRCGSDYNQCVINQFYADFKKTFRDLMKSYTLGRLCRQTQSIKAGADPHASSEQVVKNIKTTVLDITKGLKAQ</sequence>
<organism evidence="1">
    <name type="scientific">hydrothermal vent metagenome</name>
    <dbReference type="NCBI Taxonomy" id="652676"/>
    <lineage>
        <taxon>unclassified sequences</taxon>
        <taxon>metagenomes</taxon>
        <taxon>ecological metagenomes</taxon>
    </lineage>
</organism>
<evidence type="ECO:0000313" key="1">
    <source>
        <dbReference type="EMBL" id="VAX22153.1"/>
    </source>
</evidence>
<dbReference type="PROSITE" id="PS01332">
    <property type="entry name" value="HTH_RRF2_1"/>
    <property type="match status" value="1"/>
</dbReference>
<dbReference type="PANTHER" id="PTHR33221">
    <property type="entry name" value="WINGED HELIX-TURN-HELIX TRANSCRIPTIONAL REGULATOR, RRF2 FAMILY"/>
    <property type="match status" value="1"/>
</dbReference>
<dbReference type="InterPro" id="IPR000944">
    <property type="entry name" value="Tscrpt_reg_Rrf2"/>
</dbReference>
<name>A0A3B1CBU1_9ZZZZ</name>
<evidence type="ECO:0008006" key="2">
    <source>
        <dbReference type="Google" id="ProtNLM"/>
    </source>
</evidence>
<reference evidence="1" key="1">
    <citation type="submission" date="2018-06" db="EMBL/GenBank/DDBJ databases">
        <authorList>
            <person name="Zhirakovskaya E."/>
        </authorList>
    </citation>
    <scope>NUCLEOTIDE SEQUENCE</scope>
</reference>
<dbReference type="PROSITE" id="PS51197">
    <property type="entry name" value="HTH_RRF2_2"/>
    <property type="match status" value="1"/>
</dbReference>
<protein>
    <recommendedName>
        <fullName evidence="2">Rrf2 family transcriptional regulator</fullName>
    </recommendedName>
</protein>
<dbReference type="EMBL" id="UOGE01000073">
    <property type="protein sequence ID" value="VAX22153.1"/>
    <property type="molecule type" value="Genomic_DNA"/>
</dbReference>
<dbReference type="Gene3D" id="1.10.10.10">
    <property type="entry name" value="Winged helix-like DNA-binding domain superfamily/Winged helix DNA-binding domain"/>
    <property type="match status" value="1"/>
</dbReference>
<dbReference type="AlphaFoldDB" id="A0A3B1CBU1"/>
<dbReference type="GO" id="GO:0003700">
    <property type="term" value="F:DNA-binding transcription factor activity"/>
    <property type="evidence" value="ECO:0007669"/>
    <property type="project" value="TreeGrafter"/>
</dbReference>